<keyword evidence="5" id="KW-1185">Reference proteome</keyword>
<keyword evidence="2 3" id="KW-0040">ANK repeat</keyword>
<evidence type="ECO:0000313" key="5">
    <source>
        <dbReference type="Proteomes" id="UP000241462"/>
    </source>
</evidence>
<dbReference type="Pfam" id="PF12796">
    <property type="entry name" value="Ank_2"/>
    <property type="match status" value="2"/>
</dbReference>
<dbReference type="AlphaFoldDB" id="A0A2T3A2B9"/>
<keyword evidence="1" id="KW-0677">Repeat</keyword>
<name>A0A2T3A2B9_9PEZI</name>
<feature type="non-terminal residue" evidence="4">
    <location>
        <position position="301"/>
    </location>
</feature>
<dbReference type="Proteomes" id="UP000241462">
    <property type="component" value="Unassembled WGS sequence"/>
</dbReference>
<feature type="repeat" description="ANK" evidence="3">
    <location>
        <begin position="258"/>
        <end position="290"/>
    </location>
</feature>
<dbReference type="SUPFAM" id="SSF48403">
    <property type="entry name" value="Ankyrin repeat"/>
    <property type="match status" value="1"/>
</dbReference>
<organism evidence="4 5">
    <name type="scientific">Coniella lustricola</name>
    <dbReference type="NCBI Taxonomy" id="2025994"/>
    <lineage>
        <taxon>Eukaryota</taxon>
        <taxon>Fungi</taxon>
        <taxon>Dikarya</taxon>
        <taxon>Ascomycota</taxon>
        <taxon>Pezizomycotina</taxon>
        <taxon>Sordariomycetes</taxon>
        <taxon>Sordariomycetidae</taxon>
        <taxon>Diaporthales</taxon>
        <taxon>Schizoparmaceae</taxon>
        <taxon>Coniella</taxon>
    </lineage>
</organism>
<dbReference type="PROSITE" id="PS50297">
    <property type="entry name" value="ANK_REP_REGION"/>
    <property type="match status" value="2"/>
</dbReference>
<sequence length="301" mass="32801">MKTTWETASAPTSVMSETTKKKLSDIIVPYNSFDVTNNMLRDFCKEGKASAVRFLLLKGCNPGTKKRPRSAPLLVAIQGASERHNKCVRELIKYDVDVNVRKKGSRNPALHLAIENAGSDSYVKLIWLLVNAGANLDSLDSNGDTALTKLFSGEDSWPLERHRLEALALLLQGGVQVNYQAPGTGNTPLHLAVRRKDKWAVAMLLYQGADVNAKNYAGSTPLQVTANQFRGDLSPDHAQVLDLLLQADASIDEPAGALRRTALHNAVASNTAYAVRLLLQYGADPKLVDNEGRDAMQLAIQ</sequence>
<dbReference type="InterPro" id="IPR002110">
    <property type="entry name" value="Ankyrin_rpt"/>
</dbReference>
<reference evidence="4 5" key="1">
    <citation type="journal article" date="2018" name="Mycol. Prog.">
        <title>Coniella lustricola, a new species from submerged detritus.</title>
        <authorList>
            <person name="Raudabaugh D.B."/>
            <person name="Iturriaga T."/>
            <person name="Carver A."/>
            <person name="Mondo S."/>
            <person name="Pangilinan J."/>
            <person name="Lipzen A."/>
            <person name="He G."/>
            <person name="Amirebrahimi M."/>
            <person name="Grigoriev I.V."/>
            <person name="Miller A.N."/>
        </authorList>
    </citation>
    <scope>NUCLEOTIDE SEQUENCE [LARGE SCALE GENOMIC DNA]</scope>
    <source>
        <strain evidence="4 5">B22-T-1</strain>
    </source>
</reference>
<evidence type="ECO:0000256" key="2">
    <source>
        <dbReference type="ARBA" id="ARBA00023043"/>
    </source>
</evidence>
<gene>
    <name evidence="4" type="ORF">BD289DRAFT_345204</name>
</gene>
<dbReference type="OrthoDB" id="248923at2759"/>
<accession>A0A2T3A2B9</accession>
<evidence type="ECO:0000256" key="1">
    <source>
        <dbReference type="ARBA" id="ARBA00022737"/>
    </source>
</evidence>
<dbReference type="InParanoid" id="A0A2T3A2B9"/>
<proteinExistence type="predicted"/>
<evidence type="ECO:0000313" key="4">
    <source>
        <dbReference type="EMBL" id="PSR81515.1"/>
    </source>
</evidence>
<dbReference type="InterPro" id="IPR036770">
    <property type="entry name" value="Ankyrin_rpt-contain_sf"/>
</dbReference>
<dbReference type="PANTHER" id="PTHR24198:SF165">
    <property type="entry name" value="ANKYRIN REPEAT-CONTAINING PROTEIN-RELATED"/>
    <property type="match status" value="1"/>
</dbReference>
<evidence type="ECO:0000256" key="3">
    <source>
        <dbReference type="PROSITE-ProRule" id="PRU00023"/>
    </source>
</evidence>
<dbReference type="STRING" id="2025994.A0A2T3A2B9"/>
<dbReference type="PROSITE" id="PS50088">
    <property type="entry name" value="ANK_REPEAT"/>
    <property type="match status" value="3"/>
</dbReference>
<dbReference type="Gene3D" id="1.25.40.20">
    <property type="entry name" value="Ankyrin repeat-containing domain"/>
    <property type="match status" value="3"/>
</dbReference>
<protein>
    <submittedName>
        <fullName evidence="4">Ankyrin repeat-containing domain protein</fullName>
    </submittedName>
</protein>
<dbReference type="SMART" id="SM00248">
    <property type="entry name" value="ANK"/>
    <property type="match status" value="6"/>
</dbReference>
<dbReference type="PANTHER" id="PTHR24198">
    <property type="entry name" value="ANKYRIN REPEAT AND PROTEIN KINASE DOMAIN-CONTAINING PROTEIN"/>
    <property type="match status" value="1"/>
</dbReference>
<feature type="repeat" description="ANK" evidence="3">
    <location>
        <begin position="105"/>
        <end position="141"/>
    </location>
</feature>
<dbReference type="EMBL" id="KZ678500">
    <property type="protein sequence ID" value="PSR81515.1"/>
    <property type="molecule type" value="Genomic_DNA"/>
</dbReference>
<feature type="repeat" description="ANK" evidence="3">
    <location>
        <begin position="184"/>
        <end position="216"/>
    </location>
</feature>